<dbReference type="Proteomes" id="UP000646244">
    <property type="component" value="Unassembled WGS sequence"/>
</dbReference>
<dbReference type="Gene3D" id="1.10.3630.10">
    <property type="entry name" value="yeast vps74-n-term truncation variant domain like"/>
    <property type="match status" value="1"/>
</dbReference>
<evidence type="ECO:0008006" key="7">
    <source>
        <dbReference type="Google" id="ProtNLM"/>
    </source>
</evidence>
<keyword evidence="2" id="KW-0333">Golgi apparatus</keyword>
<reference evidence="5" key="2">
    <citation type="submission" date="2020-09" db="EMBL/GenBank/DDBJ databases">
        <authorList>
            <person name="Sun Q."/>
            <person name="Ohkuma M."/>
        </authorList>
    </citation>
    <scope>NUCLEOTIDE SEQUENCE</scope>
    <source>
        <strain evidence="5">JCM 4633</strain>
    </source>
</reference>
<dbReference type="Pfam" id="PF05719">
    <property type="entry name" value="GPP34"/>
    <property type="match status" value="1"/>
</dbReference>
<gene>
    <name evidence="5" type="ORF">GCM10010507_43640</name>
</gene>
<dbReference type="GO" id="GO:0070273">
    <property type="term" value="F:phosphatidylinositol-4-phosphate binding"/>
    <property type="evidence" value="ECO:0007669"/>
    <property type="project" value="InterPro"/>
</dbReference>
<proteinExistence type="predicted"/>
<reference evidence="5" key="1">
    <citation type="journal article" date="2014" name="Int. J. Syst. Evol. Microbiol.">
        <title>Complete genome sequence of Corynebacterium casei LMG S-19264T (=DSM 44701T), isolated from a smear-ripened cheese.</title>
        <authorList>
            <consortium name="US DOE Joint Genome Institute (JGI-PGF)"/>
            <person name="Walter F."/>
            <person name="Albersmeier A."/>
            <person name="Kalinowski J."/>
            <person name="Ruckert C."/>
        </authorList>
    </citation>
    <scope>NUCLEOTIDE SEQUENCE</scope>
    <source>
        <strain evidence="5">JCM 4633</strain>
    </source>
</reference>
<dbReference type="GO" id="GO:0005737">
    <property type="term" value="C:cytoplasm"/>
    <property type="evidence" value="ECO:0007669"/>
    <property type="project" value="UniProtKB-ARBA"/>
</dbReference>
<comment type="caution">
    <text evidence="5">The sequence shown here is derived from an EMBL/GenBank/DDBJ whole genome shotgun (WGS) entry which is preliminary data.</text>
</comment>
<dbReference type="InterPro" id="IPR038261">
    <property type="entry name" value="GPP34-like_sf"/>
</dbReference>
<dbReference type="EMBL" id="BMVB01000016">
    <property type="protein sequence ID" value="GHC61834.1"/>
    <property type="molecule type" value="Genomic_DNA"/>
</dbReference>
<evidence type="ECO:0000313" key="5">
    <source>
        <dbReference type="EMBL" id="GHC61834.1"/>
    </source>
</evidence>
<evidence type="ECO:0000256" key="2">
    <source>
        <dbReference type="ARBA" id="ARBA00023034"/>
    </source>
</evidence>
<organism evidence="5 6">
    <name type="scientific">Streptomyces cinnamoneus</name>
    <name type="common">Streptoverticillium cinnamoneum</name>
    <dbReference type="NCBI Taxonomy" id="53446"/>
    <lineage>
        <taxon>Bacteria</taxon>
        <taxon>Bacillati</taxon>
        <taxon>Actinomycetota</taxon>
        <taxon>Actinomycetes</taxon>
        <taxon>Kitasatosporales</taxon>
        <taxon>Streptomycetaceae</taxon>
        <taxon>Streptomyces</taxon>
        <taxon>Streptomyces cinnamoneus group</taxon>
    </lineage>
</organism>
<dbReference type="AlphaFoldDB" id="A0A918WL84"/>
<evidence type="ECO:0000256" key="4">
    <source>
        <dbReference type="ARBA" id="ARBA00023136"/>
    </source>
</evidence>
<evidence type="ECO:0000313" key="6">
    <source>
        <dbReference type="Proteomes" id="UP000646244"/>
    </source>
</evidence>
<name>A0A918WL84_STRCJ</name>
<comment type="subcellular location">
    <subcellularLocation>
        <location evidence="1">Golgi apparatus membrane</location>
        <topology evidence="1">Peripheral membrane protein</topology>
        <orientation evidence="1">Cytoplasmic side</orientation>
    </subcellularLocation>
</comment>
<dbReference type="RefSeq" id="WP_190111553.1">
    <property type="nucleotide sequence ID" value="NZ_BMVB01000016.1"/>
</dbReference>
<keyword evidence="4" id="KW-0472">Membrane</keyword>
<evidence type="ECO:0000256" key="1">
    <source>
        <dbReference type="ARBA" id="ARBA00004255"/>
    </source>
</evidence>
<evidence type="ECO:0000256" key="3">
    <source>
        <dbReference type="ARBA" id="ARBA00023121"/>
    </source>
</evidence>
<dbReference type="GO" id="GO:0012505">
    <property type="term" value="C:endomembrane system"/>
    <property type="evidence" value="ECO:0007669"/>
    <property type="project" value="UniProtKB-ARBA"/>
</dbReference>
<dbReference type="InterPro" id="IPR008628">
    <property type="entry name" value="GPP34-like"/>
</dbReference>
<keyword evidence="3" id="KW-0446">Lipid-binding</keyword>
<sequence>MTTARDLLIAVMGEAPDRPAERGEVSLALAGAELADLLAAGVVTLGGDQGDRIVPGPPTGTGDPLLDEAAASLTAEAPYEAVGDWLWRRGRDLASAYVAALEADGHVRRQRRSWTFRPGRPVLTDPDGRLRSNEPVLAALVTAVRTGDEGNAEAAAPGVADDAVDTVLAAVNGAVMELEALRQRRAIEQSAFDNIWRGD</sequence>
<accession>A0A918WL84</accession>
<protein>
    <recommendedName>
        <fullName evidence="7">GPP34 family phosphoprotein</fullName>
    </recommendedName>
</protein>